<dbReference type="Pfam" id="PF01522">
    <property type="entry name" value="Polysacc_deac_1"/>
    <property type="match status" value="1"/>
</dbReference>
<dbReference type="InterPro" id="IPR002509">
    <property type="entry name" value="NODB_dom"/>
</dbReference>
<proteinExistence type="predicted"/>
<organism evidence="2 3">
    <name type="scientific">Natronococcus occultus SP4</name>
    <dbReference type="NCBI Taxonomy" id="694430"/>
    <lineage>
        <taxon>Archaea</taxon>
        <taxon>Methanobacteriati</taxon>
        <taxon>Methanobacteriota</taxon>
        <taxon>Stenosarchaea group</taxon>
        <taxon>Halobacteria</taxon>
        <taxon>Halobacteriales</taxon>
        <taxon>Natrialbaceae</taxon>
        <taxon>Natronococcus</taxon>
    </lineage>
</organism>
<dbReference type="GO" id="GO:0005975">
    <property type="term" value="P:carbohydrate metabolic process"/>
    <property type="evidence" value="ECO:0007669"/>
    <property type="project" value="InterPro"/>
</dbReference>
<feature type="domain" description="NodB homology" evidence="1">
    <location>
        <begin position="36"/>
        <end position="159"/>
    </location>
</feature>
<dbReference type="Proteomes" id="UP000010878">
    <property type="component" value="Chromosome"/>
</dbReference>
<dbReference type="KEGG" id="nou:Natoc_3384"/>
<protein>
    <submittedName>
        <fullName evidence="2">Polysaccharide deacetylase</fullName>
    </submittedName>
</protein>
<dbReference type="CDD" id="cd10929">
    <property type="entry name" value="CE4_u5"/>
    <property type="match status" value="1"/>
</dbReference>
<sequence length="330" mass="36799">MVDAVGSVVISLDAELGWGFHDLDPAPTDRVEAGRRGWETMLELCAEYDVPATWAVVGHLMLDSCDGRHADHPAPDGWFDRERGAWRDREDLRYCPELVRAILESDVDHEFASHSFSHALFGRPETDHEFAAAELERSVELAREWNQTVDSFIYPRNDIGHRDVLAEYGVAAYRGRSPTPDGIRGLFDSTVRSRSLLVEPAVDEYGLVNVPASLFLFGFEGPARTVAESVWSDPMVTMARRGIDEAAASDGTFHMWLHPNNLTHERDDERMRAVLAYLDKRRAETDLTVETMADVARRVAVQGIGGNTNSVDGRTIAPCHRRVAELGDGK</sequence>
<evidence type="ECO:0000313" key="3">
    <source>
        <dbReference type="Proteomes" id="UP000010878"/>
    </source>
</evidence>
<dbReference type="EMBL" id="CP003929">
    <property type="protein sequence ID" value="AGB39116.1"/>
    <property type="molecule type" value="Genomic_DNA"/>
</dbReference>
<dbReference type="eggNOG" id="arCOG09177">
    <property type="taxonomic scope" value="Archaea"/>
</dbReference>
<dbReference type="GO" id="GO:0016810">
    <property type="term" value="F:hydrolase activity, acting on carbon-nitrogen (but not peptide) bonds"/>
    <property type="evidence" value="ECO:0007669"/>
    <property type="project" value="InterPro"/>
</dbReference>
<accession>L0K282</accession>
<evidence type="ECO:0000259" key="1">
    <source>
        <dbReference type="Pfam" id="PF01522"/>
    </source>
</evidence>
<dbReference type="InterPro" id="IPR011330">
    <property type="entry name" value="Glyco_hydro/deAcase_b/a-brl"/>
</dbReference>
<reference evidence="2 3" key="1">
    <citation type="submission" date="2012-11" db="EMBL/GenBank/DDBJ databases">
        <title>FINISHED of Natronococcus occultus SP4, DSM 3396.</title>
        <authorList>
            <consortium name="DOE Joint Genome Institute"/>
            <person name="Eisen J."/>
            <person name="Huntemann M."/>
            <person name="Wei C.-L."/>
            <person name="Han J."/>
            <person name="Detter J.C."/>
            <person name="Han C."/>
            <person name="Tapia R."/>
            <person name="Chen A."/>
            <person name="Kyrpides N."/>
            <person name="Mavromatis K."/>
            <person name="Markowitz V."/>
            <person name="Szeto E."/>
            <person name="Ivanova N."/>
            <person name="Mikhailova N."/>
            <person name="Ovchinnikova G."/>
            <person name="Pagani I."/>
            <person name="Pati A."/>
            <person name="Goodwin L."/>
            <person name="Nordberg H.P."/>
            <person name="Cantor M.N."/>
            <person name="Hua S.X."/>
            <person name="Woyke T."/>
            <person name="Eisen J."/>
            <person name="Klenk H.-P."/>
            <person name="Klenk H.-P."/>
        </authorList>
    </citation>
    <scope>NUCLEOTIDE SEQUENCE [LARGE SCALE GENOMIC DNA]</scope>
    <source>
        <strain evidence="2 3">SP4</strain>
    </source>
</reference>
<dbReference type="SUPFAM" id="SSF88713">
    <property type="entry name" value="Glycoside hydrolase/deacetylase"/>
    <property type="match status" value="1"/>
</dbReference>
<gene>
    <name evidence="2" type="ORF">Natoc_3384</name>
</gene>
<dbReference type="Gene3D" id="3.20.20.370">
    <property type="entry name" value="Glycoside hydrolase/deacetylase"/>
    <property type="match status" value="1"/>
</dbReference>
<name>L0K282_9EURY</name>
<evidence type="ECO:0000313" key="2">
    <source>
        <dbReference type="EMBL" id="AGB39116.1"/>
    </source>
</evidence>
<keyword evidence="3" id="KW-1185">Reference proteome</keyword>
<dbReference type="STRING" id="694430.Natoc_3384"/>
<dbReference type="AlphaFoldDB" id="L0K282"/>
<dbReference type="HOGENOM" id="CLU_071509_0_0_2"/>